<proteinExistence type="predicted"/>
<dbReference type="RefSeq" id="XP_019040892.1">
    <property type="nucleotide sequence ID" value="XM_019182870.1"/>
</dbReference>
<dbReference type="Pfam" id="PF00076">
    <property type="entry name" value="RRM_1"/>
    <property type="match status" value="1"/>
</dbReference>
<dbReference type="PROSITE" id="PS50102">
    <property type="entry name" value="RRM"/>
    <property type="match status" value="1"/>
</dbReference>
<keyword evidence="6" id="KW-1185">Reference proteome</keyword>
<organism evidence="5 6">
    <name type="scientific">Wickerhamomyces anomalus (strain ATCC 58044 / CBS 1984 / NCYC 433 / NRRL Y-366-8)</name>
    <name type="common">Yeast</name>
    <name type="synonym">Hansenula anomala</name>
    <dbReference type="NCBI Taxonomy" id="683960"/>
    <lineage>
        <taxon>Eukaryota</taxon>
        <taxon>Fungi</taxon>
        <taxon>Dikarya</taxon>
        <taxon>Ascomycota</taxon>
        <taxon>Saccharomycotina</taxon>
        <taxon>Saccharomycetes</taxon>
        <taxon>Phaffomycetales</taxon>
        <taxon>Wickerhamomycetaceae</taxon>
        <taxon>Wickerhamomyces</taxon>
    </lineage>
</organism>
<feature type="region of interest" description="Disordered" evidence="3">
    <location>
        <begin position="135"/>
        <end position="183"/>
    </location>
</feature>
<dbReference type="Proteomes" id="UP000094112">
    <property type="component" value="Unassembled WGS sequence"/>
</dbReference>
<dbReference type="Gene3D" id="3.30.70.330">
    <property type="match status" value="1"/>
</dbReference>
<dbReference type="SUPFAM" id="SSF54928">
    <property type="entry name" value="RNA-binding domain, RBD"/>
    <property type="match status" value="2"/>
</dbReference>
<feature type="region of interest" description="Disordered" evidence="3">
    <location>
        <begin position="199"/>
        <end position="276"/>
    </location>
</feature>
<dbReference type="GO" id="GO:0003729">
    <property type="term" value="F:mRNA binding"/>
    <property type="evidence" value="ECO:0007669"/>
    <property type="project" value="TreeGrafter"/>
</dbReference>
<dbReference type="STRING" id="683960.A0A1E3P8E7"/>
<dbReference type="InterPro" id="IPR035979">
    <property type="entry name" value="RBD_domain_sf"/>
</dbReference>
<feature type="compositionally biased region" description="Low complexity" evidence="3">
    <location>
        <begin position="173"/>
        <end position="183"/>
    </location>
</feature>
<dbReference type="GO" id="GO:0005737">
    <property type="term" value="C:cytoplasm"/>
    <property type="evidence" value="ECO:0007669"/>
    <property type="project" value="TreeGrafter"/>
</dbReference>
<dbReference type="InterPro" id="IPR050374">
    <property type="entry name" value="RRT5_SRSF_SR"/>
</dbReference>
<dbReference type="GO" id="GO:1990904">
    <property type="term" value="C:ribonucleoprotein complex"/>
    <property type="evidence" value="ECO:0007669"/>
    <property type="project" value="TreeGrafter"/>
</dbReference>
<protein>
    <recommendedName>
        <fullName evidence="4">RRM domain-containing protein</fullName>
    </recommendedName>
</protein>
<dbReference type="GeneID" id="30200116"/>
<dbReference type="InterPro" id="IPR012677">
    <property type="entry name" value="Nucleotide-bd_a/b_plait_sf"/>
</dbReference>
<keyword evidence="1 2" id="KW-0694">RNA-binding</keyword>
<gene>
    <name evidence="5" type="ORF">WICANDRAFT_59768</name>
</gene>
<evidence type="ECO:0000256" key="3">
    <source>
        <dbReference type="SAM" id="MobiDB-lite"/>
    </source>
</evidence>
<dbReference type="AlphaFoldDB" id="A0A1E3P8E7"/>
<dbReference type="PANTHER" id="PTHR23003:SF3">
    <property type="entry name" value="FI21236P1-RELATED"/>
    <property type="match status" value="1"/>
</dbReference>
<feature type="compositionally biased region" description="Pro residues" evidence="3">
    <location>
        <begin position="204"/>
        <end position="222"/>
    </location>
</feature>
<evidence type="ECO:0000259" key="4">
    <source>
        <dbReference type="PROSITE" id="PS50102"/>
    </source>
</evidence>
<dbReference type="OrthoDB" id="3978355at2759"/>
<feature type="compositionally biased region" description="Pro residues" evidence="3">
    <location>
        <begin position="161"/>
        <end position="172"/>
    </location>
</feature>
<evidence type="ECO:0000313" key="6">
    <source>
        <dbReference type="Proteomes" id="UP000094112"/>
    </source>
</evidence>
<feature type="compositionally biased region" description="Pro residues" evidence="3">
    <location>
        <begin position="135"/>
        <end position="151"/>
    </location>
</feature>
<evidence type="ECO:0000313" key="5">
    <source>
        <dbReference type="EMBL" id="ODQ61685.1"/>
    </source>
</evidence>
<dbReference type="InterPro" id="IPR000504">
    <property type="entry name" value="RRM_dom"/>
</dbReference>
<dbReference type="GO" id="GO:0005634">
    <property type="term" value="C:nucleus"/>
    <property type="evidence" value="ECO:0007669"/>
    <property type="project" value="TreeGrafter"/>
</dbReference>
<sequence length="443" mass="50565">MNLQPYDQKYQPNIGVDAAADDNNKEEHKSPKEEKELILVYIYNIPPWIKWRELKSFLCNFIKESTILHIQIWPILQENLTNAIISINSYDSSIEIFENLNNYEWNGFLLSVRIEYENEINPIMMPNNGFIPPAPIPHPGFQSMPPPPPQFMPAQQVLPYPNGPPPPPPPSQGPHSSGLSHPSSPTPYYNFIPTFFPYNQQQQMPPPGIQLLSPPPSLPPHLQPQQIHPMASNAYNYSPITSTPSNPLSRTSSSSMIYRNNNNPSSSSSPRLYQQPSRQITLRQLNYHDITDISEVKPPDKTRLFIGNIPFESDWRDLKDLLRSVGNIQRVEIPKLDNKSKGFGIAIFENEIDAKRAIELLDGVNFQGRSLTVRYDKFPRMNRYMDQQVERDSFGLKSVREVSPTKDVQVQDDGENNAQEISFDDGEFAKEARSLVESLNINK</sequence>
<reference evidence="5 6" key="1">
    <citation type="journal article" date="2016" name="Proc. Natl. Acad. Sci. U.S.A.">
        <title>Comparative genomics of biotechnologically important yeasts.</title>
        <authorList>
            <person name="Riley R."/>
            <person name="Haridas S."/>
            <person name="Wolfe K.H."/>
            <person name="Lopes M.R."/>
            <person name="Hittinger C.T."/>
            <person name="Goeker M."/>
            <person name="Salamov A.A."/>
            <person name="Wisecaver J.H."/>
            <person name="Long T.M."/>
            <person name="Calvey C.H."/>
            <person name="Aerts A.L."/>
            <person name="Barry K.W."/>
            <person name="Choi C."/>
            <person name="Clum A."/>
            <person name="Coughlan A.Y."/>
            <person name="Deshpande S."/>
            <person name="Douglass A.P."/>
            <person name="Hanson S.J."/>
            <person name="Klenk H.-P."/>
            <person name="LaButti K.M."/>
            <person name="Lapidus A."/>
            <person name="Lindquist E.A."/>
            <person name="Lipzen A.M."/>
            <person name="Meier-Kolthoff J.P."/>
            <person name="Ohm R.A."/>
            <person name="Otillar R.P."/>
            <person name="Pangilinan J.L."/>
            <person name="Peng Y."/>
            <person name="Rokas A."/>
            <person name="Rosa C.A."/>
            <person name="Scheuner C."/>
            <person name="Sibirny A.A."/>
            <person name="Slot J.C."/>
            <person name="Stielow J.B."/>
            <person name="Sun H."/>
            <person name="Kurtzman C.P."/>
            <person name="Blackwell M."/>
            <person name="Grigoriev I.V."/>
            <person name="Jeffries T.W."/>
        </authorList>
    </citation>
    <scope>NUCLEOTIDE SEQUENCE [LARGE SCALE GENOMIC DNA]</scope>
    <source>
        <strain evidence="6">ATCC 58044 / CBS 1984 / NCYC 433 / NRRL Y-366-8</strain>
    </source>
</reference>
<dbReference type="EMBL" id="KV454208">
    <property type="protein sequence ID" value="ODQ61685.1"/>
    <property type="molecule type" value="Genomic_DNA"/>
</dbReference>
<dbReference type="CDD" id="cd00590">
    <property type="entry name" value="RRM_SF"/>
    <property type="match status" value="2"/>
</dbReference>
<feature type="compositionally biased region" description="Low complexity" evidence="3">
    <location>
        <begin position="241"/>
        <end position="276"/>
    </location>
</feature>
<evidence type="ECO:0000256" key="1">
    <source>
        <dbReference type="ARBA" id="ARBA00022884"/>
    </source>
</evidence>
<name>A0A1E3P8E7_WICAA</name>
<feature type="domain" description="RRM" evidence="4">
    <location>
        <begin position="302"/>
        <end position="378"/>
    </location>
</feature>
<dbReference type="PANTHER" id="PTHR23003">
    <property type="entry name" value="RNA RECOGNITION MOTIF RRM DOMAIN CONTAINING PROTEIN"/>
    <property type="match status" value="1"/>
</dbReference>
<dbReference type="SMART" id="SM00360">
    <property type="entry name" value="RRM"/>
    <property type="match status" value="2"/>
</dbReference>
<evidence type="ECO:0000256" key="2">
    <source>
        <dbReference type="PROSITE-ProRule" id="PRU00176"/>
    </source>
</evidence>
<accession>A0A1E3P8E7</accession>